<keyword evidence="5" id="KW-0143">Chaperone</keyword>
<dbReference type="EMBL" id="STGX01000010">
    <property type="protein sequence ID" value="THV27544.1"/>
    <property type="molecule type" value="Genomic_DNA"/>
</dbReference>
<dbReference type="InterPro" id="IPR018181">
    <property type="entry name" value="Heat_shock_70_CS"/>
</dbReference>
<dbReference type="InterPro" id="IPR015943">
    <property type="entry name" value="WD40/YVTN_repeat-like_dom_sf"/>
</dbReference>
<keyword evidence="7" id="KW-0812">Transmembrane</keyword>
<comment type="caution">
    <text evidence="8">The sequence shown here is derived from an EMBL/GenBank/DDBJ whole genome shotgun (WGS) entry which is preliminary data.</text>
</comment>
<organism evidence="8 9">
    <name type="scientific">Glycomyces paridis</name>
    <dbReference type="NCBI Taxonomy" id="2126555"/>
    <lineage>
        <taxon>Bacteria</taxon>
        <taxon>Bacillati</taxon>
        <taxon>Actinomycetota</taxon>
        <taxon>Actinomycetes</taxon>
        <taxon>Glycomycetales</taxon>
        <taxon>Glycomycetaceae</taxon>
        <taxon>Glycomyces</taxon>
    </lineage>
</organism>
<dbReference type="InterPro" id="IPR011047">
    <property type="entry name" value="Quinoprotein_ADH-like_sf"/>
</dbReference>
<feature type="transmembrane region" description="Helical" evidence="7">
    <location>
        <begin position="413"/>
        <end position="434"/>
    </location>
</feature>
<dbReference type="PRINTS" id="PR00301">
    <property type="entry name" value="HEATSHOCK70"/>
</dbReference>
<dbReference type="OrthoDB" id="3333926at2"/>
<keyword evidence="4" id="KW-0346">Stress response</keyword>
<reference evidence="8 9" key="1">
    <citation type="journal article" date="2018" name="Int. J. Syst. Evol. Microbiol.">
        <title>Glycomyces paridis sp. nov., isolated from the medicinal plant Paris polyphylla.</title>
        <authorList>
            <person name="Fang X.M."/>
            <person name="Bai J.L."/>
            <person name="Su J."/>
            <person name="Zhao L.L."/>
            <person name="Liu H.Y."/>
            <person name="Ma B.P."/>
            <person name="Zhang Y.Q."/>
            <person name="Yu L.Y."/>
        </authorList>
    </citation>
    <scope>NUCLEOTIDE SEQUENCE [LARGE SCALE GENOMIC DNA]</scope>
    <source>
        <strain evidence="8 9">CPCC 204357</strain>
    </source>
</reference>
<evidence type="ECO:0000256" key="3">
    <source>
        <dbReference type="ARBA" id="ARBA00022840"/>
    </source>
</evidence>
<comment type="similarity">
    <text evidence="1">Belongs to the heat shock protein 70 family.</text>
</comment>
<dbReference type="SUPFAM" id="SSF53067">
    <property type="entry name" value="Actin-like ATPase domain"/>
    <property type="match status" value="2"/>
</dbReference>
<feature type="region of interest" description="Disordered" evidence="6">
    <location>
        <begin position="359"/>
        <end position="406"/>
    </location>
</feature>
<feature type="compositionally biased region" description="Pro residues" evidence="6">
    <location>
        <begin position="361"/>
        <end position="374"/>
    </location>
</feature>
<keyword evidence="3" id="KW-0067">ATP-binding</keyword>
<name>A0A4S8PGT0_9ACTN</name>
<keyword evidence="7" id="KW-1133">Transmembrane helix</keyword>
<keyword evidence="2" id="KW-0547">Nucleotide-binding</keyword>
<dbReference type="RefSeq" id="WP_136530350.1">
    <property type="nucleotide sequence ID" value="NZ_STGX01000010.1"/>
</dbReference>
<evidence type="ECO:0000313" key="8">
    <source>
        <dbReference type="EMBL" id="THV27544.1"/>
    </source>
</evidence>
<dbReference type="InterPro" id="IPR013126">
    <property type="entry name" value="Hsp_70_fam"/>
</dbReference>
<dbReference type="AlphaFoldDB" id="A0A4S8PGT0"/>
<dbReference type="SUPFAM" id="SSF50998">
    <property type="entry name" value="Quinoprotein alcohol dehydrogenase-like"/>
    <property type="match status" value="1"/>
</dbReference>
<sequence>MPADYLLSVDLGTSHTVAVVVWPDGRTRPLLFDGSPVMPSAVFLDQAGTIHTGKDAERLASTAPERFEPNPKQRISDGTLLLGDREIPVTAAFAAILARVARTAVESVGHLPNAVLTCPAAWSEQRRAALHDAAAQAGYRPVKILTEPVAAAHYYTSRLAQPLTPGQALAVFDFGGGTLDIAVLERRGDGSFGVLADGGLHDLGGLDFDAALVAHIGETVRQREPEIWKRLEQPSGASEMRNRRELWDEVRAAKEMLSRSSVAPVTVPDMAQSLHLTRGELDQISRPLLARAVGETQRVLGLTGRRPEHLTGLFLVGGSSRMPMVAKMLHEGLGIAPTVLEQPELPVSEGAALALTSTAPVTPPAPMATPPQSPTAPHMHSGSLPPVTPGSDQTMQLRRGEPEKPKRRLRPKWIAIIAAVAVLAVALPLGWWWLTNPYKQRPFAEELTEVGAAIPFAAEGNSGVYEVRVWDDKALFAYTAATSSNQDGEEMHLRAVDTATGEPLWDEDKVFPGDGWEDKFYVSDDLIAFSQEVEASGGAVEYRYYFLDWKTGETVNTRTSSGRDAARSGDLFVIAPYGGTVIEVFDADGAPVADWTLGDEEDGVTIASWGLVGNPDDLGKPSTPSNGDGRLWVLTSDNMLHVYDLESGDTVAEKELETVDDRYFAWNGLLYVAVDKESGYEINVYDIDKDLARAAEVSVDVEDAEIETMTACGEALICVAELAPEATSAYHWQVYDADAEEIVHTFDDGEFGGVDPIGDRLMVEYYEGDDLRTQVYDKNFKAVENNLAEEGFEAVDGGSALSWPEGGTFLSTPGSVIGLGRDGSRTALRTDLEVFTCGASDTRLACFTAEGMQVYAIRDE</sequence>
<evidence type="ECO:0000313" key="9">
    <source>
        <dbReference type="Proteomes" id="UP000305792"/>
    </source>
</evidence>
<evidence type="ECO:0000256" key="4">
    <source>
        <dbReference type="ARBA" id="ARBA00023016"/>
    </source>
</evidence>
<evidence type="ECO:0000256" key="5">
    <source>
        <dbReference type="ARBA" id="ARBA00023186"/>
    </source>
</evidence>
<dbReference type="Gene3D" id="3.30.420.40">
    <property type="match status" value="2"/>
</dbReference>
<dbReference type="PROSITE" id="PS01036">
    <property type="entry name" value="HSP70_3"/>
    <property type="match status" value="1"/>
</dbReference>
<dbReference type="Proteomes" id="UP000305792">
    <property type="component" value="Unassembled WGS sequence"/>
</dbReference>
<protein>
    <submittedName>
        <fullName evidence="8">Hsp70 family protein</fullName>
    </submittedName>
</protein>
<keyword evidence="7" id="KW-0472">Membrane</keyword>
<dbReference type="PANTHER" id="PTHR19375">
    <property type="entry name" value="HEAT SHOCK PROTEIN 70KDA"/>
    <property type="match status" value="1"/>
</dbReference>
<evidence type="ECO:0000256" key="1">
    <source>
        <dbReference type="ARBA" id="ARBA00007381"/>
    </source>
</evidence>
<dbReference type="GO" id="GO:0140662">
    <property type="term" value="F:ATP-dependent protein folding chaperone"/>
    <property type="evidence" value="ECO:0007669"/>
    <property type="project" value="InterPro"/>
</dbReference>
<proteinExistence type="inferred from homology"/>
<gene>
    <name evidence="8" type="ORF">E9998_14110</name>
</gene>
<evidence type="ECO:0000256" key="2">
    <source>
        <dbReference type="ARBA" id="ARBA00022741"/>
    </source>
</evidence>
<dbReference type="Gene3D" id="3.90.640.10">
    <property type="entry name" value="Actin, Chain A, domain 4"/>
    <property type="match status" value="1"/>
</dbReference>
<dbReference type="GO" id="GO:0005524">
    <property type="term" value="F:ATP binding"/>
    <property type="evidence" value="ECO:0007669"/>
    <property type="project" value="UniProtKB-KW"/>
</dbReference>
<keyword evidence="9" id="KW-1185">Reference proteome</keyword>
<accession>A0A4S8PGT0</accession>
<evidence type="ECO:0000256" key="6">
    <source>
        <dbReference type="SAM" id="MobiDB-lite"/>
    </source>
</evidence>
<dbReference type="InterPro" id="IPR043129">
    <property type="entry name" value="ATPase_NBD"/>
</dbReference>
<dbReference type="Pfam" id="PF00012">
    <property type="entry name" value="HSP70"/>
    <property type="match status" value="1"/>
</dbReference>
<evidence type="ECO:0000256" key="7">
    <source>
        <dbReference type="SAM" id="Phobius"/>
    </source>
</evidence>
<dbReference type="Gene3D" id="2.130.10.10">
    <property type="entry name" value="YVTN repeat-like/Quinoprotein amine dehydrogenase"/>
    <property type="match status" value="1"/>
</dbReference>